<feature type="region of interest" description="Disordered" evidence="1">
    <location>
        <begin position="139"/>
        <end position="167"/>
    </location>
</feature>
<dbReference type="PANTHER" id="PTHR42860:SF1">
    <property type="entry name" value="VITAMIN B12-BINDING PROTEIN"/>
    <property type="match status" value="1"/>
</dbReference>
<organism evidence="3">
    <name type="scientific">mine drainage metagenome</name>
    <dbReference type="NCBI Taxonomy" id="410659"/>
    <lineage>
        <taxon>unclassified sequences</taxon>
        <taxon>metagenomes</taxon>
        <taxon>ecological metagenomes</taxon>
    </lineage>
</organism>
<proteinExistence type="predicted"/>
<dbReference type="AlphaFoldDB" id="T0YH86"/>
<dbReference type="Pfam" id="PF01497">
    <property type="entry name" value="Peripla_BP_2"/>
    <property type="match status" value="1"/>
</dbReference>
<reference evidence="3" key="1">
    <citation type="submission" date="2013-08" db="EMBL/GenBank/DDBJ databases">
        <authorList>
            <person name="Mendez C."/>
            <person name="Richter M."/>
            <person name="Ferrer M."/>
            <person name="Sanchez J."/>
        </authorList>
    </citation>
    <scope>NUCLEOTIDE SEQUENCE</scope>
</reference>
<evidence type="ECO:0000313" key="3">
    <source>
        <dbReference type="EMBL" id="EQD34816.1"/>
    </source>
</evidence>
<reference evidence="3" key="2">
    <citation type="journal article" date="2014" name="ISME J.">
        <title>Microbial stratification in low pH oxic and suboxic macroscopic growths along an acid mine drainage.</title>
        <authorList>
            <person name="Mendez-Garcia C."/>
            <person name="Mesa V."/>
            <person name="Sprenger R.R."/>
            <person name="Richter M."/>
            <person name="Diez M.S."/>
            <person name="Solano J."/>
            <person name="Bargiela R."/>
            <person name="Golyshina O.V."/>
            <person name="Manteca A."/>
            <person name="Ramos J.L."/>
            <person name="Gallego J.R."/>
            <person name="Llorente I."/>
            <person name="Martins Dos Santos V.A."/>
            <person name="Jensen O.N."/>
            <person name="Pelaez A.I."/>
            <person name="Sanchez J."/>
            <person name="Ferrer M."/>
        </authorList>
    </citation>
    <scope>NUCLEOTIDE SEQUENCE</scope>
</reference>
<dbReference type="InterPro" id="IPR051030">
    <property type="entry name" value="Vitamin_B12-ABC_binding"/>
</dbReference>
<dbReference type="Gene3D" id="3.40.50.1980">
    <property type="entry name" value="Nitrogenase molybdenum iron protein domain"/>
    <property type="match status" value="1"/>
</dbReference>
<gene>
    <name evidence="3" type="ORF">B1B_17054</name>
</gene>
<feature type="domain" description="Fe/B12 periplasmic-binding" evidence="2">
    <location>
        <begin position="2"/>
        <end position="167"/>
    </location>
</feature>
<dbReference type="SUPFAM" id="SSF53807">
    <property type="entry name" value="Helical backbone' metal receptor"/>
    <property type="match status" value="1"/>
</dbReference>
<dbReference type="PANTHER" id="PTHR42860">
    <property type="entry name" value="VITAMIN B12-BINDING PROTEIN"/>
    <property type="match status" value="1"/>
</dbReference>
<name>T0YH86_9ZZZZ</name>
<evidence type="ECO:0000256" key="1">
    <source>
        <dbReference type="SAM" id="MobiDB-lite"/>
    </source>
</evidence>
<dbReference type="InterPro" id="IPR002491">
    <property type="entry name" value="ABC_transptr_periplasmic_BD"/>
</dbReference>
<dbReference type="PROSITE" id="PS50983">
    <property type="entry name" value="FE_B12_PBP"/>
    <property type="match status" value="1"/>
</dbReference>
<sequence>MRVVSFLPSATEMVYALGQGGLLVGRSHECDHPAEARALPVVMRARFDLAGKGSRAIDQLVSDVLAKHEELYTVDEERLRTLAPELVLTQDLCAVCSVTPGTLKDALDTFSPRPKVVTLSPTRLAHLFRDMETLAQALDVPDRGKTLSSESQRRLSGPSGRGASGTA</sequence>
<evidence type="ECO:0000259" key="2">
    <source>
        <dbReference type="PROSITE" id="PS50983"/>
    </source>
</evidence>
<protein>
    <submittedName>
        <fullName evidence="3">Periplasmic binding protein</fullName>
    </submittedName>
</protein>
<comment type="caution">
    <text evidence="3">The sequence shown here is derived from an EMBL/GenBank/DDBJ whole genome shotgun (WGS) entry which is preliminary data.</text>
</comment>
<feature type="non-terminal residue" evidence="3">
    <location>
        <position position="167"/>
    </location>
</feature>
<accession>T0YH86</accession>
<dbReference type="EMBL" id="AUZY01011385">
    <property type="protein sequence ID" value="EQD34816.1"/>
    <property type="molecule type" value="Genomic_DNA"/>
</dbReference>